<dbReference type="EC" id="2.3.1.179" evidence="3 14"/>
<evidence type="ECO:0000313" key="18">
    <source>
        <dbReference type="EMBL" id="SJZ37680.1"/>
    </source>
</evidence>
<dbReference type="GO" id="GO:0005829">
    <property type="term" value="C:cytosol"/>
    <property type="evidence" value="ECO:0007669"/>
    <property type="project" value="TreeGrafter"/>
</dbReference>
<dbReference type="NCBIfam" id="NF005589">
    <property type="entry name" value="PRK07314.1"/>
    <property type="match status" value="1"/>
</dbReference>
<dbReference type="FunFam" id="3.40.47.10:FF:000029">
    <property type="entry name" value="3-oxoacyl-[acyl-carrier-protein] synthase 1"/>
    <property type="match status" value="1"/>
</dbReference>
<evidence type="ECO:0000256" key="9">
    <source>
        <dbReference type="ARBA" id="ARBA00023160"/>
    </source>
</evidence>
<accession>A0A1T4K5G4</accession>
<dbReference type="InterPro" id="IPR017568">
    <property type="entry name" value="3-oxoacyl-ACP_synth-2"/>
</dbReference>
<dbReference type="NCBIfam" id="TIGR03150">
    <property type="entry name" value="fabF"/>
    <property type="match status" value="1"/>
</dbReference>
<keyword evidence="7" id="KW-0276">Fatty acid metabolism</keyword>
<dbReference type="InterPro" id="IPR018201">
    <property type="entry name" value="Ketoacyl_synth_AS"/>
</dbReference>
<evidence type="ECO:0000256" key="11">
    <source>
        <dbReference type="ARBA" id="ARBA00024006"/>
    </source>
</evidence>
<sequence length="421" mass="44350">MEKMNNGKIVITGMGAVTPIGIGVEEYWKALVEGKTGVAEIDRFDTTNLPVKIAAMVKDFDAAKYMDKKIAREMEPFMQYGYVAADEALRDAGIDPSSEEPVIAPERIGIVFGSVFAGITNVAATQEGLTSGEHTKTNPRFITKIIGNIGAAQIAIAKGLHGPSYTVSTACSSGLDTVSMGAMLIKEDLADAVICVGGEAATCPLTILGLSGTHALSQRNDDPATASRPFDAGRNGFVMGEGGGAIIIEKEEIAKKRNAKIHAELAGYANSTDGFHVTSPHPEGIGAIFCMEHSLKTAGLKPEDIDYINAHGTSTPKGDVIEVKAIKTLFKDHAYKLAVSSTKGATGHLMGAGGVTETIACVKAVEEDILPPTLNQIEKDPECDLDFVPNESRKSTVNVAMCNAFGFGGQNASLIIKKYNA</sequence>
<keyword evidence="8" id="KW-0443">Lipid metabolism</keyword>
<dbReference type="SMART" id="SM00825">
    <property type="entry name" value="PKS_KS"/>
    <property type="match status" value="1"/>
</dbReference>
<evidence type="ECO:0000259" key="17">
    <source>
        <dbReference type="PROSITE" id="PS52004"/>
    </source>
</evidence>
<comment type="pathway">
    <text evidence="1 14">Lipid metabolism; fatty acid biosynthesis.</text>
</comment>
<keyword evidence="19" id="KW-1185">Reference proteome</keyword>
<evidence type="ECO:0000256" key="7">
    <source>
        <dbReference type="ARBA" id="ARBA00022832"/>
    </source>
</evidence>
<evidence type="ECO:0000256" key="10">
    <source>
        <dbReference type="ARBA" id="ARBA00023315"/>
    </source>
</evidence>
<evidence type="ECO:0000256" key="15">
    <source>
        <dbReference type="PIRSR" id="PIRSR000447-1"/>
    </source>
</evidence>
<dbReference type="InterPro" id="IPR020841">
    <property type="entry name" value="PKS_Beta-ketoAc_synthase_dom"/>
</dbReference>
<dbReference type="PROSITE" id="PS00606">
    <property type="entry name" value="KS3_1"/>
    <property type="match status" value="1"/>
</dbReference>
<evidence type="ECO:0000256" key="1">
    <source>
        <dbReference type="ARBA" id="ARBA00005194"/>
    </source>
</evidence>
<dbReference type="InterPro" id="IPR014031">
    <property type="entry name" value="Ketoacyl_synth_C"/>
</dbReference>
<comment type="catalytic activity">
    <reaction evidence="12 14">
        <text>(9Z)-hexadecenoyl-[ACP] + malonyl-[ACP] + H(+) = 3-oxo-(11Z)-octadecenoyl-[ACP] + holo-[ACP] + CO2</text>
        <dbReference type="Rhea" id="RHEA:55040"/>
        <dbReference type="Rhea" id="RHEA-COMP:9623"/>
        <dbReference type="Rhea" id="RHEA-COMP:9685"/>
        <dbReference type="Rhea" id="RHEA-COMP:10800"/>
        <dbReference type="Rhea" id="RHEA-COMP:14074"/>
        <dbReference type="ChEBI" id="CHEBI:15378"/>
        <dbReference type="ChEBI" id="CHEBI:16526"/>
        <dbReference type="ChEBI" id="CHEBI:64479"/>
        <dbReference type="ChEBI" id="CHEBI:78449"/>
        <dbReference type="ChEBI" id="CHEBI:83989"/>
        <dbReference type="ChEBI" id="CHEBI:138538"/>
        <dbReference type="EC" id="2.3.1.179"/>
    </reaction>
</comment>
<proteinExistence type="inferred from homology"/>
<evidence type="ECO:0000256" key="12">
    <source>
        <dbReference type="ARBA" id="ARBA00047318"/>
    </source>
</evidence>
<keyword evidence="5 14" id="KW-0444">Lipid biosynthesis</keyword>
<evidence type="ECO:0000256" key="2">
    <source>
        <dbReference type="ARBA" id="ARBA00008467"/>
    </source>
</evidence>
<dbReference type="GO" id="GO:0004315">
    <property type="term" value="F:3-oxoacyl-[acyl-carrier-protein] synthase activity"/>
    <property type="evidence" value="ECO:0007669"/>
    <property type="project" value="UniProtKB-UniRule"/>
</dbReference>
<evidence type="ECO:0000256" key="8">
    <source>
        <dbReference type="ARBA" id="ARBA00023098"/>
    </source>
</evidence>
<evidence type="ECO:0000313" key="19">
    <source>
        <dbReference type="Proteomes" id="UP000189857"/>
    </source>
</evidence>
<dbReference type="AlphaFoldDB" id="A0A1T4K5G4"/>
<name>A0A1T4K5G4_9FIRM</name>
<feature type="domain" description="Ketosynthase family 3 (KS3)" evidence="17">
    <location>
        <begin position="6"/>
        <end position="418"/>
    </location>
</feature>
<dbReference type="InterPro" id="IPR016039">
    <property type="entry name" value="Thiolase-like"/>
</dbReference>
<evidence type="ECO:0000256" key="14">
    <source>
        <dbReference type="PIRNR" id="PIRNR000447"/>
    </source>
</evidence>
<dbReference type="CDD" id="cd00834">
    <property type="entry name" value="KAS_I_II"/>
    <property type="match status" value="1"/>
</dbReference>
<evidence type="ECO:0000256" key="3">
    <source>
        <dbReference type="ARBA" id="ARBA00012356"/>
    </source>
</evidence>
<dbReference type="Pfam" id="PF02801">
    <property type="entry name" value="Ketoacyl-synt_C"/>
    <property type="match status" value="1"/>
</dbReference>
<evidence type="ECO:0000256" key="13">
    <source>
        <dbReference type="ARBA" id="ARBA00047659"/>
    </source>
</evidence>
<dbReference type="PROSITE" id="PS52004">
    <property type="entry name" value="KS3_2"/>
    <property type="match status" value="1"/>
</dbReference>
<comment type="function">
    <text evidence="11 14">Involved in the type II fatty acid elongation cycle. Catalyzes the elongation of a wide range of acyl-ACP by the addition of two carbons from malonyl-ACP to an acyl acceptor. Can efficiently catalyze the conversion of palmitoleoyl-ACP (cis-hexadec-9-enoyl-ACP) to cis-vaccenoyl-ACP (cis-octadec-11-enoyl-ACP), an essential step in the thermal regulation of fatty acid composition.</text>
</comment>
<dbReference type="OrthoDB" id="9808669at2"/>
<comment type="catalytic activity">
    <reaction evidence="13 14">
        <text>a fatty acyl-[ACP] + malonyl-[ACP] + H(+) = a 3-oxoacyl-[ACP] + holo-[ACP] + CO2</text>
        <dbReference type="Rhea" id="RHEA:22836"/>
        <dbReference type="Rhea" id="RHEA-COMP:9623"/>
        <dbReference type="Rhea" id="RHEA-COMP:9685"/>
        <dbReference type="Rhea" id="RHEA-COMP:9916"/>
        <dbReference type="Rhea" id="RHEA-COMP:14125"/>
        <dbReference type="ChEBI" id="CHEBI:15378"/>
        <dbReference type="ChEBI" id="CHEBI:16526"/>
        <dbReference type="ChEBI" id="CHEBI:64479"/>
        <dbReference type="ChEBI" id="CHEBI:78449"/>
        <dbReference type="ChEBI" id="CHEBI:78776"/>
        <dbReference type="ChEBI" id="CHEBI:138651"/>
    </reaction>
</comment>
<dbReference type="EMBL" id="FUXA01000003">
    <property type="protein sequence ID" value="SJZ37680.1"/>
    <property type="molecule type" value="Genomic_DNA"/>
</dbReference>
<evidence type="ECO:0000256" key="5">
    <source>
        <dbReference type="ARBA" id="ARBA00022516"/>
    </source>
</evidence>
<dbReference type="InterPro" id="IPR014030">
    <property type="entry name" value="Ketoacyl_synth_N"/>
</dbReference>
<feature type="active site" description="For beta-ketoacyl synthase activity" evidence="15">
    <location>
        <position position="171"/>
    </location>
</feature>
<dbReference type="UniPathway" id="UPA00094"/>
<dbReference type="Proteomes" id="UP000189857">
    <property type="component" value="Unassembled WGS sequence"/>
</dbReference>
<keyword evidence="10 14" id="KW-0012">Acyltransferase</keyword>
<keyword evidence="9 14" id="KW-0275">Fatty acid biosynthesis</keyword>
<reference evidence="18 19" key="1">
    <citation type="submission" date="2017-02" db="EMBL/GenBank/DDBJ databases">
        <authorList>
            <person name="Peterson S.W."/>
        </authorList>
    </citation>
    <scope>NUCLEOTIDE SEQUENCE [LARGE SCALE GENOMIC DNA]</scope>
    <source>
        <strain evidence="18 19">ATCC 17233</strain>
    </source>
</reference>
<evidence type="ECO:0000256" key="16">
    <source>
        <dbReference type="RuleBase" id="RU003694"/>
    </source>
</evidence>
<keyword evidence="6 14" id="KW-0808">Transferase</keyword>
<gene>
    <name evidence="18" type="ORF">SAMN02745110_00175</name>
</gene>
<dbReference type="PANTHER" id="PTHR11712">
    <property type="entry name" value="POLYKETIDE SYNTHASE-RELATED"/>
    <property type="match status" value="1"/>
</dbReference>
<evidence type="ECO:0000256" key="4">
    <source>
        <dbReference type="ARBA" id="ARBA00014657"/>
    </source>
</evidence>
<evidence type="ECO:0000256" key="6">
    <source>
        <dbReference type="ARBA" id="ARBA00022679"/>
    </source>
</evidence>
<dbReference type="RefSeq" id="WP_078785855.1">
    <property type="nucleotide sequence ID" value="NZ_FMTO01000002.1"/>
</dbReference>
<dbReference type="PIRSF" id="PIRSF000447">
    <property type="entry name" value="KAS_II"/>
    <property type="match status" value="1"/>
</dbReference>
<dbReference type="Pfam" id="PF00109">
    <property type="entry name" value="ketoacyl-synt"/>
    <property type="match status" value="1"/>
</dbReference>
<dbReference type="FunFam" id="3.40.47.10:FF:000018">
    <property type="entry name" value="3-oxoacyl-[acyl-carrier-protein] synthase 2"/>
    <property type="match status" value="1"/>
</dbReference>
<dbReference type="PANTHER" id="PTHR11712:SF336">
    <property type="entry name" value="3-OXOACYL-[ACYL-CARRIER-PROTEIN] SYNTHASE, MITOCHONDRIAL"/>
    <property type="match status" value="1"/>
</dbReference>
<comment type="similarity">
    <text evidence="2 14 16">Belongs to the thiolase-like superfamily. Beta-ketoacyl-ACP synthases family.</text>
</comment>
<protein>
    <recommendedName>
        <fullName evidence="4 14">3-oxoacyl-[acyl-carrier-protein] synthase 2</fullName>
        <ecNumber evidence="3 14">2.3.1.179</ecNumber>
    </recommendedName>
</protein>
<dbReference type="Gene3D" id="3.40.47.10">
    <property type="match status" value="1"/>
</dbReference>
<dbReference type="GO" id="GO:0030497">
    <property type="term" value="P:fatty acid elongation"/>
    <property type="evidence" value="ECO:0007669"/>
    <property type="project" value="UniProtKB-ARBA"/>
</dbReference>
<organism evidence="18 19">
    <name type="scientific">Eubacterium ruminantium</name>
    <dbReference type="NCBI Taxonomy" id="42322"/>
    <lineage>
        <taxon>Bacteria</taxon>
        <taxon>Bacillati</taxon>
        <taxon>Bacillota</taxon>
        <taxon>Clostridia</taxon>
        <taxon>Eubacteriales</taxon>
        <taxon>Eubacteriaceae</taxon>
        <taxon>Eubacterium</taxon>
    </lineage>
</organism>
<dbReference type="SUPFAM" id="SSF53901">
    <property type="entry name" value="Thiolase-like"/>
    <property type="match status" value="2"/>
</dbReference>
<dbReference type="InterPro" id="IPR000794">
    <property type="entry name" value="Beta-ketoacyl_synthase"/>
</dbReference>